<dbReference type="Proteomes" id="UP001528823">
    <property type="component" value="Unassembled WGS sequence"/>
</dbReference>
<dbReference type="EMBL" id="JAPMOU010000049">
    <property type="protein sequence ID" value="MDE1465016.1"/>
    <property type="molecule type" value="Genomic_DNA"/>
</dbReference>
<evidence type="ECO:0000313" key="1">
    <source>
        <dbReference type="EMBL" id="MDE1465016.1"/>
    </source>
</evidence>
<keyword evidence="2" id="KW-1185">Reference proteome</keyword>
<protein>
    <recommendedName>
        <fullName evidence="3">Transposase</fullName>
    </recommendedName>
</protein>
<organism evidence="1 2">
    <name type="scientific">Spartinivicinus poritis</name>
    <dbReference type="NCBI Taxonomy" id="2994640"/>
    <lineage>
        <taxon>Bacteria</taxon>
        <taxon>Pseudomonadati</taxon>
        <taxon>Pseudomonadota</taxon>
        <taxon>Gammaproteobacteria</taxon>
        <taxon>Oceanospirillales</taxon>
        <taxon>Zooshikellaceae</taxon>
        <taxon>Spartinivicinus</taxon>
    </lineage>
</organism>
<comment type="caution">
    <text evidence="1">The sequence shown here is derived from an EMBL/GenBank/DDBJ whole genome shotgun (WGS) entry which is preliminary data.</text>
</comment>
<accession>A0ABT5UG94</accession>
<sequence length="113" mass="13042">MIFRGYNIAGLLVDREFIGQNWFHHLQKNKIPFYIRLKKSANITGVKRKVTRVERLFSGLKSNEECYIDEVVQLTGILVYLSALCLPDGELLIVASSKPGKNSIEIYARRWEI</sequence>
<gene>
    <name evidence="1" type="ORF">ORQ98_23925</name>
</gene>
<reference evidence="1 2" key="1">
    <citation type="submission" date="2022-11" db="EMBL/GenBank/DDBJ databases">
        <title>Spartinivicinus poritis sp. nov., isolated from scleractinian coral Porites lutea.</title>
        <authorList>
            <person name="Zhang G."/>
            <person name="Cai L."/>
            <person name="Wei Q."/>
        </authorList>
    </citation>
    <scope>NUCLEOTIDE SEQUENCE [LARGE SCALE GENOMIC DNA]</scope>
    <source>
        <strain evidence="1 2">A2-2</strain>
    </source>
</reference>
<name>A0ABT5UG94_9GAMM</name>
<evidence type="ECO:0000313" key="2">
    <source>
        <dbReference type="Proteomes" id="UP001528823"/>
    </source>
</evidence>
<proteinExistence type="predicted"/>
<evidence type="ECO:0008006" key="3">
    <source>
        <dbReference type="Google" id="ProtNLM"/>
    </source>
</evidence>